<sequence length="152" mass="16190">MGFDLRVFIAGIAVAMSIYVIASVGYKARPVQPSSLRATNSDSGNNITDAAAVVNGSTHHETEDRGLFSSFNQFLGKTSGLSNKLSAMKTKPEIAAALSNPVLNKLGAAIETNPKRLTNLAKNPRVLDKLAKKPQVANVVKVLERNHVSFTA</sequence>
<organism evidence="2 3">
    <name type="scientific">Phytophthora sojae (strain P6497)</name>
    <name type="common">Soybean stem and root rot agent</name>
    <name type="synonym">Phytophthora megasperma f. sp. glycines</name>
    <dbReference type="NCBI Taxonomy" id="1094619"/>
    <lineage>
        <taxon>Eukaryota</taxon>
        <taxon>Sar</taxon>
        <taxon>Stramenopiles</taxon>
        <taxon>Oomycota</taxon>
        <taxon>Peronosporomycetes</taxon>
        <taxon>Peronosporales</taxon>
        <taxon>Peronosporaceae</taxon>
        <taxon>Phytophthora</taxon>
    </lineage>
</organism>
<evidence type="ECO:0000313" key="2">
    <source>
        <dbReference type="EMBL" id="EGZ08434.1"/>
    </source>
</evidence>
<protein>
    <submittedName>
        <fullName evidence="2">Uncharacterized protein</fullName>
    </submittedName>
</protein>
<gene>
    <name evidence="2" type="ORF">PHYSODRAFT_306339</name>
</gene>
<dbReference type="RefSeq" id="XP_009536606.1">
    <property type="nucleotide sequence ID" value="XM_009538311.1"/>
</dbReference>
<dbReference type="GeneID" id="20642708"/>
<keyword evidence="1" id="KW-1133">Transmembrane helix</keyword>
<accession>G5A958</accession>
<dbReference type="EMBL" id="JH159161">
    <property type="protein sequence ID" value="EGZ08434.1"/>
    <property type="molecule type" value="Genomic_DNA"/>
</dbReference>
<dbReference type="AlphaFoldDB" id="G5A958"/>
<keyword evidence="1" id="KW-0472">Membrane</keyword>
<evidence type="ECO:0000313" key="3">
    <source>
        <dbReference type="Proteomes" id="UP000002640"/>
    </source>
</evidence>
<dbReference type="Proteomes" id="UP000002640">
    <property type="component" value="Unassembled WGS sequence"/>
</dbReference>
<proteinExistence type="predicted"/>
<evidence type="ECO:0000256" key="1">
    <source>
        <dbReference type="SAM" id="Phobius"/>
    </source>
</evidence>
<dbReference type="KEGG" id="psoj:PHYSODRAFT_306339"/>
<dbReference type="Gene3D" id="1.10.260.100">
    <property type="match status" value="1"/>
</dbReference>
<name>G5A958_PHYSP</name>
<keyword evidence="1" id="KW-0812">Transmembrane</keyword>
<dbReference type="InParanoid" id="G5A958"/>
<keyword evidence="3" id="KW-1185">Reference proteome</keyword>
<feature type="transmembrane region" description="Helical" evidence="1">
    <location>
        <begin position="6"/>
        <end position="26"/>
    </location>
</feature>
<reference evidence="2 3" key="1">
    <citation type="journal article" date="2006" name="Science">
        <title>Phytophthora genome sequences uncover evolutionary origins and mechanisms of pathogenesis.</title>
        <authorList>
            <person name="Tyler B.M."/>
            <person name="Tripathy S."/>
            <person name="Zhang X."/>
            <person name="Dehal P."/>
            <person name="Jiang R.H."/>
            <person name="Aerts A."/>
            <person name="Arredondo F.D."/>
            <person name="Baxter L."/>
            <person name="Bensasson D."/>
            <person name="Beynon J.L."/>
            <person name="Chapman J."/>
            <person name="Damasceno C.M."/>
            <person name="Dorrance A.E."/>
            <person name="Dou D."/>
            <person name="Dickerman A.W."/>
            <person name="Dubchak I.L."/>
            <person name="Garbelotto M."/>
            <person name="Gijzen M."/>
            <person name="Gordon S.G."/>
            <person name="Govers F."/>
            <person name="Grunwald N.J."/>
            <person name="Huang W."/>
            <person name="Ivors K.L."/>
            <person name="Jones R.W."/>
            <person name="Kamoun S."/>
            <person name="Krampis K."/>
            <person name="Lamour K.H."/>
            <person name="Lee M.K."/>
            <person name="McDonald W.H."/>
            <person name="Medina M."/>
            <person name="Meijer H.J."/>
            <person name="Nordberg E.K."/>
            <person name="Maclean D.J."/>
            <person name="Ospina-Giraldo M.D."/>
            <person name="Morris P.F."/>
            <person name="Phuntumart V."/>
            <person name="Putnam N.H."/>
            <person name="Rash S."/>
            <person name="Rose J.K."/>
            <person name="Sakihama Y."/>
            <person name="Salamov A.A."/>
            <person name="Savidor A."/>
            <person name="Scheuring C.F."/>
            <person name="Smith B.M."/>
            <person name="Sobral B.W."/>
            <person name="Terry A."/>
            <person name="Torto-Alalibo T.A."/>
            <person name="Win J."/>
            <person name="Xu Z."/>
            <person name="Zhang H."/>
            <person name="Grigoriev I.V."/>
            <person name="Rokhsar D.S."/>
            <person name="Boore J.L."/>
        </authorList>
    </citation>
    <scope>NUCLEOTIDE SEQUENCE [LARGE SCALE GENOMIC DNA]</scope>
    <source>
        <strain evidence="2 3">P6497</strain>
    </source>
</reference>